<protein>
    <recommendedName>
        <fullName evidence="1">Secretion system C-terminal sorting domain-containing protein</fullName>
    </recommendedName>
</protein>
<reference evidence="3" key="1">
    <citation type="journal article" date="2019" name="Int. J. Syst. Evol. Microbiol.">
        <title>The Global Catalogue of Microorganisms (GCM) 10K type strain sequencing project: providing services to taxonomists for standard genome sequencing and annotation.</title>
        <authorList>
            <consortium name="The Broad Institute Genomics Platform"/>
            <consortium name="The Broad Institute Genome Sequencing Center for Infectious Disease"/>
            <person name="Wu L."/>
            <person name="Ma J."/>
        </authorList>
    </citation>
    <scope>NUCLEOTIDE SEQUENCE [LARGE SCALE GENOMIC DNA]</scope>
    <source>
        <strain evidence="3">JCM 17923</strain>
    </source>
</reference>
<dbReference type="InterPro" id="IPR013431">
    <property type="entry name" value="Delta_60_rpt"/>
</dbReference>
<dbReference type="SUPFAM" id="SSF50969">
    <property type="entry name" value="YVTN repeat-like/Quinoprotein amine dehydrogenase"/>
    <property type="match status" value="1"/>
</dbReference>
<evidence type="ECO:0000259" key="1">
    <source>
        <dbReference type="Pfam" id="PF18962"/>
    </source>
</evidence>
<gene>
    <name evidence="2" type="ORF">GCM10023185_08970</name>
</gene>
<comment type="caution">
    <text evidence="2">The sequence shown here is derived from an EMBL/GenBank/DDBJ whole genome shotgun (WGS) entry which is preliminary data.</text>
</comment>
<dbReference type="Pfam" id="PF17164">
    <property type="entry name" value="DUF5122"/>
    <property type="match status" value="4"/>
</dbReference>
<dbReference type="NCBIfam" id="TIGR04183">
    <property type="entry name" value="Por_Secre_tail"/>
    <property type="match status" value="1"/>
</dbReference>
<dbReference type="Proteomes" id="UP001501153">
    <property type="component" value="Unassembled WGS sequence"/>
</dbReference>
<dbReference type="InterPro" id="IPR011044">
    <property type="entry name" value="Quino_amine_DH_bsu"/>
</dbReference>
<proteinExistence type="predicted"/>
<feature type="domain" description="Secretion system C-terminal sorting" evidence="1">
    <location>
        <begin position="403"/>
        <end position="470"/>
    </location>
</feature>
<dbReference type="Gene3D" id="2.80.10.50">
    <property type="match status" value="2"/>
</dbReference>
<evidence type="ECO:0000313" key="2">
    <source>
        <dbReference type="EMBL" id="GAA4350852.1"/>
    </source>
</evidence>
<sequence length="476" mass="51040">MLWAGTVAQAQLLDPSFHPPVFTQNPSFGSFRLSKIERQANGYYLVAGQFEAVDGHPTNGLARLRPDGRVDTTFTFRLPMSYRRMAFAAQPDGKVLLALGDTTRQARFMRLLPSGRVDSSFSPALRSRPRGHYIYQIVVQPDGKLLLAGNTTDSLGRHSVVRLLPNGRVDTGFTPPPIQDDPTQISILHEPTGRIVYAISSFSQLGPPAIVNRLLPSGQLDTAFACPPHQNYQFYHISRLSACPDGGYALGGWFFGKAVARLLPTGAWDPAYTPSIDVYSVSVGFTFLTTVAIAVQPDGRILACGNVNTLAAGGPVLRALPQGGVDSSFNPAFFYRPASSSSTGTTYNDAYAVDLLMEPSGHLLVAGQFTQAGGQPHSGLARLLPATPLAARPAARIPELHAWPVPARDELHVQLAPSPAGQEITLLDMTGRMVLRTTPSGSASSLSVASLPAGLYVLRVAYANGSTAARRIEVRR</sequence>
<accession>A0ABP8I3V5</accession>
<keyword evidence="3" id="KW-1185">Reference proteome</keyword>
<dbReference type="NCBIfam" id="TIGR02608">
    <property type="entry name" value="delta_60_rpt"/>
    <property type="match status" value="3"/>
</dbReference>
<name>A0ABP8I3V5_9BACT</name>
<organism evidence="2 3">
    <name type="scientific">Hymenobacter saemangeumensis</name>
    <dbReference type="NCBI Taxonomy" id="1084522"/>
    <lineage>
        <taxon>Bacteria</taxon>
        <taxon>Pseudomonadati</taxon>
        <taxon>Bacteroidota</taxon>
        <taxon>Cytophagia</taxon>
        <taxon>Cytophagales</taxon>
        <taxon>Hymenobacteraceae</taxon>
        <taxon>Hymenobacter</taxon>
    </lineage>
</organism>
<dbReference type="Pfam" id="PF18962">
    <property type="entry name" value="Por_Secre_tail"/>
    <property type="match status" value="1"/>
</dbReference>
<dbReference type="InterPro" id="IPR026444">
    <property type="entry name" value="Secre_tail"/>
</dbReference>
<evidence type="ECO:0000313" key="3">
    <source>
        <dbReference type="Proteomes" id="UP001501153"/>
    </source>
</evidence>
<dbReference type="EMBL" id="BAABGZ010000013">
    <property type="protein sequence ID" value="GAA4350852.1"/>
    <property type="molecule type" value="Genomic_DNA"/>
</dbReference>